<dbReference type="SUPFAM" id="SSF57667">
    <property type="entry name" value="beta-beta-alpha zinc fingers"/>
    <property type="match status" value="4"/>
</dbReference>
<feature type="compositionally biased region" description="Acidic residues" evidence="2">
    <location>
        <begin position="383"/>
        <end position="395"/>
    </location>
</feature>
<keyword evidence="5" id="KW-1185">Reference proteome</keyword>
<reference evidence="4" key="1">
    <citation type="submission" date="2020-07" db="EMBL/GenBank/DDBJ databases">
        <title>Multicomponent nature underlies the extraordinary mechanical properties of spider dragline silk.</title>
        <authorList>
            <person name="Kono N."/>
            <person name="Nakamura H."/>
            <person name="Mori M."/>
            <person name="Yoshida Y."/>
            <person name="Ohtoshi R."/>
            <person name="Malay A.D."/>
            <person name="Moran D.A.P."/>
            <person name="Tomita M."/>
            <person name="Numata K."/>
            <person name="Arakawa K."/>
        </authorList>
    </citation>
    <scope>NUCLEOTIDE SEQUENCE</scope>
</reference>
<dbReference type="EMBL" id="BMAO01034026">
    <property type="protein sequence ID" value="GFQ93480.1"/>
    <property type="molecule type" value="Genomic_DNA"/>
</dbReference>
<evidence type="ECO:0000313" key="4">
    <source>
        <dbReference type="EMBL" id="GFQ93480.1"/>
    </source>
</evidence>
<dbReference type="PROSITE" id="PS50157">
    <property type="entry name" value="ZINC_FINGER_C2H2_2"/>
    <property type="match status" value="1"/>
</dbReference>
<feature type="compositionally biased region" description="Basic residues" evidence="2">
    <location>
        <begin position="339"/>
        <end position="357"/>
    </location>
</feature>
<organism evidence="4 5">
    <name type="scientific">Trichonephila clavata</name>
    <name type="common">Joro spider</name>
    <name type="synonym">Nephila clavata</name>
    <dbReference type="NCBI Taxonomy" id="2740835"/>
    <lineage>
        <taxon>Eukaryota</taxon>
        <taxon>Metazoa</taxon>
        <taxon>Ecdysozoa</taxon>
        <taxon>Arthropoda</taxon>
        <taxon>Chelicerata</taxon>
        <taxon>Arachnida</taxon>
        <taxon>Araneae</taxon>
        <taxon>Araneomorphae</taxon>
        <taxon>Entelegynae</taxon>
        <taxon>Araneoidea</taxon>
        <taxon>Nephilidae</taxon>
        <taxon>Trichonephila</taxon>
    </lineage>
</organism>
<dbReference type="Pfam" id="PF12874">
    <property type="entry name" value="zf-met"/>
    <property type="match status" value="4"/>
</dbReference>
<dbReference type="OrthoDB" id="434647at2759"/>
<dbReference type="PANTHER" id="PTHR46786:SF1">
    <property type="entry name" value="ZINC FINGER MATRIN-TYPE PROTEIN 3"/>
    <property type="match status" value="1"/>
</dbReference>
<evidence type="ECO:0000313" key="5">
    <source>
        <dbReference type="Proteomes" id="UP000887116"/>
    </source>
</evidence>
<dbReference type="SMART" id="SM00355">
    <property type="entry name" value="ZnF_C2H2"/>
    <property type="match status" value="5"/>
</dbReference>
<dbReference type="PANTHER" id="PTHR46786">
    <property type="entry name" value="ZINC FINGER MATRIN-TYPE PROTEIN 3"/>
    <property type="match status" value="1"/>
</dbReference>
<evidence type="ECO:0000256" key="2">
    <source>
        <dbReference type="SAM" id="MobiDB-lite"/>
    </source>
</evidence>
<dbReference type="AlphaFoldDB" id="A0A8X6J685"/>
<accession>A0A8X6J685</accession>
<feature type="compositionally biased region" description="Basic and acidic residues" evidence="2">
    <location>
        <begin position="23"/>
        <end position="39"/>
    </location>
</feature>
<evidence type="ECO:0000256" key="1">
    <source>
        <dbReference type="PROSITE-ProRule" id="PRU00042"/>
    </source>
</evidence>
<proteinExistence type="predicted"/>
<comment type="caution">
    <text evidence="4">The sequence shown here is derived from an EMBL/GenBank/DDBJ whole genome shotgun (WGS) entry which is preliminary data.</text>
</comment>
<keyword evidence="1" id="KW-0862">Zinc</keyword>
<dbReference type="InterPro" id="IPR052644">
    <property type="entry name" value="ZMAT3"/>
</dbReference>
<dbReference type="Proteomes" id="UP000887116">
    <property type="component" value="Unassembled WGS sequence"/>
</dbReference>
<feature type="region of interest" description="Disordered" evidence="2">
    <location>
        <begin position="334"/>
        <end position="395"/>
    </location>
</feature>
<dbReference type="InterPro" id="IPR013087">
    <property type="entry name" value="Znf_C2H2_type"/>
</dbReference>
<dbReference type="InterPro" id="IPR003604">
    <property type="entry name" value="Matrin/U1-like-C_Znf_C2H2"/>
</dbReference>
<dbReference type="GO" id="GO:0008270">
    <property type="term" value="F:zinc ion binding"/>
    <property type="evidence" value="ECO:0007669"/>
    <property type="project" value="UniProtKB-KW"/>
</dbReference>
<feature type="region of interest" description="Disordered" evidence="2">
    <location>
        <begin position="23"/>
        <end position="44"/>
    </location>
</feature>
<protein>
    <submittedName>
        <fullName evidence="4">C2H2-type domain-containing protein</fullName>
    </submittedName>
</protein>
<feature type="region of interest" description="Disordered" evidence="2">
    <location>
        <begin position="57"/>
        <end position="77"/>
    </location>
</feature>
<keyword evidence="1" id="KW-0863">Zinc-finger</keyword>
<gene>
    <name evidence="4" type="primary">NCL1_21385</name>
    <name evidence="4" type="ORF">TNCT_621741</name>
</gene>
<dbReference type="InterPro" id="IPR036236">
    <property type="entry name" value="Znf_C2H2_sf"/>
</dbReference>
<feature type="domain" description="C2H2-type" evidence="3">
    <location>
        <begin position="254"/>
        <end position="283"/>
    </location>
</feature>
<dbReference type="PROSITE" id="PS00028">
    <property type="entry name" value="ZINC_FINGER_C2H2_1"/>
    <property type="match status" value="2"/>
</dbReference>
<dbReference type="SMART" id="SM00451">
    <property type="entry name" value="ZnF_U1"/>
    <property type="match status" value="5"/>
</dbReference>
<evidence type="ECO:0000259" key="3">
    <source>
        <dbReference type="PROSITE" id="PS50157"/>
    </source>
</evidence>
<name>A0A8X6J685_TRICU</name>
<keyword evidence="1" id="KW-0479">Metal-binding</keyword>
<dbReference type="GO" id="GO:0003676">
    <property type="term" value="F:nucleic acid binding"/>
    <property type="evidence" value="ECO:0007669"/>
    <property type="project" value="InterPro"/>
</dbReference>
<dbReference type="Gene3D" id="3.30.160.60">
    <property type="entry name" value="Classic Zinc Finger"/>
    <property type="match status" value="4"/>
</dbReference>
<sequence>MKQKYGEKYLQAKAKLDGKILENESKIPEEKPKPPKEILKAPGIKNVKTLKEKTKISENLKVDESSNSSETSDDDEDDVHTCEVCKKVCTGILTFKLHLMGKKHLKNVKKIALMKKLKEDNLIPEVEAQPKEGTLLDKLIPQTQLAFSNIECKVCKKKCVGPEAFKQHCKSASHQKKLATQDLLKNMEKEGLSSSKGDGETFFAHCDICMKGFSGPLPYMQHMESLAHLKQERHLEQMNKIKDLVISTEETSKFKCKECGKMFSGPVPFNAHLKSAIHGKTEKKNALLNALQRKHPEMIRTSVGDNSDDSDEDDNVMLGCKVCHTVFSGPEAAEDHFSSSKHKKAVKKKAQFKKLKQQQKAGKPLDISGGKKKSKESNSDVSSDFEDEFDIITHS</sequence>